<name>A0AAD9LHJ9_9STRA</name>
<keyword evidence="3" id="KW-0436">Ligase</keyword>
<reference evidence="3" key="1">
    <citation type="submission" date="2023-08" db="EMBL/GenBank/DDBJ databases">
        <title>Reference Genome Resource for the Citrus Pathogen Phytophthora citrophthora.</title>
        <authorList>
            <person name="Moller H."/>
            <person name="Coetzee B."/>
            <person name="Rose L.J."/>
            <person name="Van Niekerk J.M."/>
        </authorList>
    </citation>
    <scope>NUCLEOTIDE SEQUENCE</scope>
    <source>
        <strain evidence="3">STE-U-9442</strain>
    </source>
</reference>
<dbReference type="InterPro" id="IPR011993">
    <property type="entry name" value="PH-like_dom_sf"/>
</dbReference>
<dbReference type="SUPFAM" id="SSF50729">
    <property type="entry name" value="PH domain-like"/>
    <property type="match status" value="1"/>
</dbReference>
<dbReference type="PANTHER" id="PTHR23138:SF183">
    <property type="entry name" value="RANBD1 DOMAIN-CONTAINING PROTEIN"/>
    <property type="match status" value="1"/>
</dbReference>
<dbReference type="SMART" id="SM00160">
    <property type="entry name" value="RanBD"/>
    <property type="match status" value="1"/>
</dbReference>
<comment type="caution">
    <text evidence="3">The sequence shown here is derived from an EMBL/GenBank/DDBJ whole genome shotgun (WGS) entry which is preliminary data.</text>
</comment>
<dbReference type="GO" id="GO:0005096">
    <property type="term" value="F:GTPase activator activity"/>
    <property type="evidence" value="ECO:0007669"/>
    <property type="project" value="TreeGrafter"/>
</dbReference>
<dbReference type="EMBL" id="JASMQC010000022">
    <property type="protein sequence ID" value="KAK1935664.1"/>
    <property type="molecule type" value="Genomic_DNA"/>
</dbReference>
<dbReference type="InterPro" id="IPR045255">
    <property type="entry name" value="RanBP1-like"/>
</dbReference>
<dbReference type="Proteomes" id="UP001259832">
    <property type="component" value="Unassembled WGS sequence"/>
</dbReference>
<feature type="compositionally biased region" description="Basic and acidic residues" evidence="1">
    <location>
        <begin position="83"/>
        <end position="101"/>
    </location>
</feature>
<dbReference type="AlphaFoldDB" id="A0AAD9LHJ9"/>
<dbReference type="GO" id="GO:0005643">
    <property type="term" value="C:nuclear pore"/>
    <property type="evidence" value="ECO:0007669"/>
    <property type="project" value="TreeGrafter"/>
</dbReference>
<keyword evidence="4" id="KW-1185">Reference proteome</keyword>
<feature type="domain" description="RanBD1" evidence="2">
    <location>
        <begin position="218"/>
        <end position="351"/>
    </location>
</feature>
<dbReference type="CDD" id="cd00835">
    <property type="entry name" value="RanBD_family"/>
    <property type="match status" value="1"/>
</dbReference>
<dbReference type="GO" id="GO:0016874">
    <property type="term" value="F:ligase activity"/>
    <property type="evidence" value="ECO:0007669"/>
    <property type="project" value="UniProtKB-KW"/>
</dbReference>
<dbReference type="Gene3D" id="2.30.29.30">
    <property type="entry name" value="Pleckstrin-homology domain (PH domain)/Phosphotyrosine-binding domain (PTB)"/>
    <property type="match status" value="1"/>
</dbReference>
<protein>
    <submittedName>
        <fullName evidence="3">E3 SUMO-protein ligase RanBP2</fullName>
    </submittedName>
</protein>
<sequence>MQRPVKNPHSISQYPGVASMATKGDHEKPETVDDEHQPIVKKVRLDVDAKVAEVVKKVKIDENAAPQPEIGGHEKNSTSSPVKEQETGDDTKEKEDEEKVVKPNIAGSAFGGFTAFTAKNSFAAFKAPADSNGFGTKASSSTDTGFGGFASTTSSGVGDSTPSASSDAPSSSGFASFQSTSPVTFASFAAAQPTTDGFGAKASAASAIDFSDEEVAKKVEPVVPALREAELANGEEGERILVEKRAKLFKLVEKDYAEVGIGPLRVLNAKDAKADEDKSTARIVMRRESYPHGPGTKLLMNASLSSCLLCEKKTEKTMLLSVLEANEDPEAEKQFVPATYLMRFGSPEDLDVVMMRIQSHTNSTAVASSS</sequence>
<proteinExistence type="predicted"/>
<feature type="region of interest" description="Disordered" evidence="1">
    <location>
        <begin position="57"/>
        <end position="103"/>
    </location>
</feature>
<dbReference type="PROSITE" id="PS50196">
    <property type="entry name" value="RANBD1"/>
    <property type="match status" value="1"/>
</dbReference>
<gene>
    <name evidence="3" type="ORF">P3T76_010359</name>
</gene>
<evidence type="ECO:0000256" key="1">
    <source>
        <dbReference type="SAM" id="MobiDB-lite"/>
    </source>
</evidence>
<dbReference type="InterPro" id="IPR000156">
    <property type="entry name" value="Ran_bind_dom"/>
</dbReference>
<accession>A0AAD9LHJ9</accession>
<evidence type="ECO:0000259" key="2">
    <source>
        <dbReference type="PROSITE" id="PS50196"/>
    </source>
</evidence>
<organism evidence="3 4">
    <name type="scientific">Phytophthora citrophthora</name>
    <dbReference type="NCBI Taxonomy" id="4793"/>
    <lineage>
        <taxon>Eukaryota</taxon>
        <taxon>Sar</taxon>
        <taxon>Stramenopiles</taxon>
        <taxon>Oomycota</taxon>
        <taxon>Peronosporomycetes</taxon>
        <taxon>Peronosporales</taxon>
        <taxon>Peronosporaceae</taxon>
        <taxon>Phytophthora</taxon>
    </lineage>
</organism>
<dbReference type="GO" id="GO:0005737">
    <property type="term" value="C:cytoplasm"/>
    <property type="evidence" value="ECO:0007669"/>
    <property type="project" value="TreeGrafter"/>
</dbReference>
<feature type="compositionally biased region" description="Low complexity" evidence="1">
    <location>
        <begin position="138"/>
        <end position="173"/>
    </location>
</feature>
<feature type="region of interest" description="Disordered" evidence="1">
    <location>
        <begin position="133"/>
        <end position="173"/>
    </location>
</feature>
<feature type="compositionally biased region" description="Basic and acidic residues" evidence="1">
    <location>
        <begin position="23"/>
        <end position="39"/>
    </location>
</feature>
<dbReference type="Pfam" id="PF00638">
    <property type="entry name" value="Ran_BP1"/>
    <property type="match status" value="1"/>
</dbReference>
<dbReference type="PANTHER" id="PTHR23138">
    <property type="entry name" value="RAN BINDING PROTEIN"/>
    <property type="match status" value="1"/>
</dbReference>
<evidence type="ECO:0000313" key="4">
    <source>
        <dbReference type="Proteomes" id="UP001259832"/>
    </source>
</evidence>
<feature type="region of interest" description="Disordered" evidence="1">
    <location>
        <begin position="1"/>
        <end position="39"/>
    </location>
</feature>
<evidence type="ECO:0000313" key="3">
    <source>
        <dbReference type="EMBL" id="KAK1935664.1"/>
    </source>
</evidence>